<dbReference type="FunFam" id="3.40.50.300:FF:001039">
    <property type="entry name" value="ATP-dependent RNA helicase DDX60"/>
    <property type="match status" value="1"/>
</dbReference>
<feature type="compositionally biased region" description="Basic and acidic residues" evidence="5">
    <location>
        <begin position="779"/>
        <end position="790"/>
    </location>
</feature>
<dbReference type="GO" id="GO:0005737">
    <property type="term" value="C:cytoplasm"/>
    <property type="evidence" value="ECO:0007669"/>
    <property type="project" value="TreeGrafter"/>
</dbReference>
<dbReference type="SUPFAM" id="SSF52540">
    <property type="entry name" value="P-loop containing nucleoside triphosphate hydrolases"/>
    <property type="match status" value="1"/>
</dbReference>
<evidence type="ECO:0000256" key="5">
    <source>
        <dbReference type="SAM" id="MobiDB-lite"/>
    </source>
</evidence>
<dbReference type="Pfam" id="PF26076">
    <property type="entry name" value="WHD_DDX60"/>
    <property type="match status" value="1"/>
</dbReference>
<evidence type="ECO:0000259" key="6">
    <source>
        <dbReference type="PROSITE" id="PS51192"/>
    </source>
</evidence>
<dbReference type="GO" id="GO:0005524">
    <property type="term" value="F:ATP binding"/>
    <property type="evidence" value="ECO:0007669"/>
    <property type="project" value="UniProtKB-KW"/>
</dbReference>
<dbReference type="SMART" id="SM00487">
    <property type="entry name" value="DEXDc"/>
    <property type="match status" value="1"/>
</dbReference>
<dbReference type="SMART" id="SM00490">
    <property type="entry name" value="HELICc"/>
    <property type="match status" value="1"/>
</dbReference>
<keyword evidence="3" id="KW-0347">Helicase</keyword>
<dbReference type="Pfam" id="PF00270">
    <property type="entry name" value="DEAD"/>
    <property type="match status" value="1"/>
</dbReference>
<keyword evidence="1" id="KW-0547">Nucleotide-binding</keyword>
<evidence type="ECO:0008006" key="10">
    <source>
        <dbReference type="Google" id="ProtNLM"/>
    </source>
</evidence>
<dbReference type="InterPro" id="IPR052431">
    <property type="entry name" value="SKI2_subfamily_helicases"/>
</dbReference>
<feature type="region of interest" description="Disordered" evidence="5">
    <location>
        <begin position="1774"/>
        <end position="1812"/>
    </location>
</feature>
<dbReference type="InterPro" id="IPR059032">
    <property type="entry name" value="WHD_DDX60"/>
</dbReference>
<evidence type="ECO:0000256" key="3">
    <source>
        <dbReference type="ARBA" id="ARBA00022806"/>
    </source>
</evidence>
<name>A0AAD5TQB0_9FUNG</name>
<dbReference type="EMBL" id="JADGJQ010000005">
    <property type="protein sequence ID" value="KAJ3183891.1"/>
    <property type="molecule type" value="Genomic_DNA"/>
</dbReference>
<dbReference type="Pfam" id="PF00271">
    <property type="entry name" value="Helicase_C"/>
    <property type="match status" value="1"/>
</dbReference>
<dbReference type="InterPro" id="IPR055124">
    <property type="entry name" value="PIN-like_DDX60"/>
</dbReference>
<keyword evidence="9" id="KW-1185">Reference proteome</keyword>
<dbReference type="InterPro" id="IPR001650">
    <property type="entry name" value="Helicase_C-like"/>
</dbReference>
<evidence type="ECO:0000256" key="2">
    <source>
        <dbReference type="ARBA" id="ARBA00022801"/>
    </source>
</evidence>
<dbReference type="PANTHER" id="PTHR44533:SF4">
    <property type="entry name" value="DEAD_H RNA HELICASE, PUTATIVE-RELATED"/>
    <property type="match status" value="1"/>
</dbReference>
<comment type="caution">
    <text evidence="8">The sequence shown here is derived from an EMBL/GenBank/DDBJ whole genome shotgun (WGS) entry which is preliminary data.</text>
</comment>
<dbReference type="PROSITE" id="PS51192">
    <property type="entry name" value="HELICASE_ATP_BIND_1"/>
    <property type="match status" value="1"/>
</dbReference>
<proteinExistence type="predicted"/>
<feature type="domain" description="Helicase ATP-binding" evidence="6">
    <location>
        <begin position="859"/>
        <end position="1029"/>
    </location>
</feature>
<dbReference type="InterPro" id="IPR014001">
    <property type="entry name" value="Helicase_ATP-bd"/>
</dbReference>
<feature type="domain" description="Helicase C-terminal" evidence="7">
    <location>
        <begin position="1306"/>
        <end position="1462"/>
    </location>
</feature>
<dbReference type="GO" id="GO:0004386">
    <property type="term" value="F:helicase activity"/>
    <property type="evidence" value="ECO:0007669"/>
    <property type="project" value="UniProtKB-KW"/>
</dbReference>
<feature type="region of interest" description="Disordered" evidence="5">
    <location>
        <begin position="490"/>
        <end position="510"/>
    </location>
</feature>
<evidence type="ECO:0000313" key="9">
    <source>
        <dbReference type="Proteomes" id="UP001212152"/>
    </source>
</evidence>
<organism evidence="8 9">
    <name type="scientific">Geranomyces variabilis</name>
    <dbReference type="NCBI Taxonomy" id="109894"/>
    <lineage>
        <taxon>Eukaryota</taxon>
        <taxon>Fungi</taxon>
        <taxon>Fungi incertae sedis</taxon>
        <taxon>Chytridiomycota</taxon>
        <taxon>Chytridiomycota incertae sedis</taxon>
        <taxon>Chytridiomycetes</taxon>
        <taxon>Spizellomycetales</taxon>
        <taxon>Powellomycetaceae</taxon>
        <taxon>Geranomyces</taxon>
    </lineage>
</organism>
<evidence type="ECO:0000313" key="8">
    <source>
        <dbReference type="EMBL" id="KAJ3183891.1"/>
    </source>
</evidence>
<dbReference type="PROSITE" id="PS51194">
    <property type="entry name" value="HELICASE_CTER"/>
    <property type="match status" value="1"/>
</dbReference>
<keyword evidence="2" id="KW-0378">Hydrolase</keyword>
<dbReference type="GO" id="GO:0016787">
    <property type="term" value="F:hydrolase activity"/>
    <property type="evidence" value="ECO:0007669"/>
    <property type="project" value="UniProtKB-KW"/>
</dbReference>
<keyword evidence="4" id="KW-0067">ATP-binding</keyword>
<dbReference type="InterPro" id="IPR027417">
    <property type="entry name" value="P-loop_NTPase"/>
</dbReference>
<feature type="compositionally biased region" description="Basic and acidic residues" evidence="5">
    <location>
        <begin position="739"/>
        <end position="772"/>
    </location>
</feature>
<gene>
    <name evidence="8" type="ORF">HDU87_006008</name>
</gene>
<dbReference type="Gene3D" id="3.40.50.300">
    <property type="entry name" value="P-loop containing nucleotide triphosphate hydrolases"/>
    <property type="match status" value="2"/>
</dbReference>
<dbReference type="PANTHER" id="PTHR44533">
    <property type="entry name" value="DEAD/H RNA HELICASE, PUTATIVE-RELATED"/>
    <property type="match status" value="1"/>
</dbReference>
<feature type="region of interest" description="Disordered" evidence="5">
    <location>
        <begin position="542"/>
        <end position="587"/>
    </location>
</feature>
<feature type="region of interest" description="Disordered" evidence="5">
    <location>
        <begin position="1274"/>
        <end position="1298"/>
    </location>
</feature>
<reference evidence="8" key="1">
    <citation type="submission" date="2020-05" db="EMBL/GenBank/DDBJ databases">
        <title>Phylogenomic resolution of chytrid fungi.</title>
        <authorList>
            <person name="Stajich J.E."/>
            <person name="Amses K."/>
            <person name="Simmons R."/>
            <person name="Seto K."/>
            <person name="Myers J."/>
            <person name="Bonds A."/>
            <person name="Quandt C.A."/>
            <person name="Barry K."/>
            <person name="Liu P."/>
            <person name="Grigoriev I."/>
            <person name="Longcore J.E."/>
            <person name="James T.Y."/>
        </authorList>
    </citation>
    <scope>NUCLEOTIDE SEQUENCE</scope>
    <source>
        <strain evidence="8">JEL0379</strain>
    </source>
</reference>
<feature type="compositionally biased region" description="Acidic residues" evidence="5">
    <location>
        <begin position="1284"/>
        <end position="1293"/>
    </location>
</feature>
<evidence type="ECO:0000259" key="7">
    <source>
        <dbReference type="PROSITE" id="PS51194"/>
    </source>
</evidence>
<feature type="compositionally biased region" description="Acidic residues" evidence="5">
    <location>
        <begin position="1777"/>
        <end position="1803"/>
    </location>
</feature>
<feature type="region of interest" description="Disordered" evidence="5">
    <location>
        <begin position="729"/>
        <end position="790"/>
    </location>
</feature>
<protein>
    <recommendedName>
        <fullName evidence="10">P-loop containing nucleoside triphosphate hydrolase protein</fullName>
    </recommendedName>
</protein>
<dbReference type="Pfam" id="PF23002">
    <property type="entry name" value="PIN-like_DDX60"/>
    <property type="match status" value="1"/>
</dbReference>
<dbReference type="GO" id="GO:0003676">
    <property type="term" value="F:nucleic acid binding"/>
    <property type="evidence" value="ECO:0007669"/>
    <property type="project" value="InterPro"/>
</dbReference>
<dbReference type="Proteomes" id="UP001212152">
    <property type="component" value="Unassembled WGS sequence"/>
</dbReference>
<accession>A0AAD5TQB0</accession>
<evidence type="ECO:0000256" key="1">
    <source>
        <dbReference type="ARBA" id="ARBA00022741"/>
    </source>
</evidence>
<sequence>MPSVNTATTAKPLENGSEAGPAAHWYSRLNAVFLDVVGDYAGTELSVVDGDAVLAVVLRRLADLQCPTILRAVYEVEFFLKQLLNAKSIFEIVFFSERRNANDSVRLDGSHSSRKLVAWQRLFRTAVIAHLQTIKHIVVHVFDSVHGDAWTEYVQTSKPMYILTDDGSGVHLQKNASPELNAVRQACRRMWLESTWMHLHSGLSIALISDDMFTDNKIVTFVSRSAKFIRESKEKPAHAKTLKEALTQLDATFPPTSTSCKATGSKSSIVASALDGIFDKLSPLQVDLAKVFLLHSTILPSTPLELRAQPNANVLLFKETVPEIEDLLARFYETAATIDAALAPTFIELVDERFFYSLLAEVSKALTSGSSDSVRSATGLNDAAGDIETAWAAVSKDGGFWSFPALGKQIDKMAVASASVPPPPEKTPQSLLPYAQPFVEKFLPKIKEVPADVPTAGFEGDYIPNYETSRWNVAKPVAVVVAPPKNQLPTLASRFPPKPQRLAGKVRKQEQRQASFIQKYALSLTGAGGKLIKPKIIVVQPKSDRASAKPVRSSSPAVGSDEDTSPAKGKGKGKPGSAGGKKVAAPSKKDAIIAANMERLAIAEKETATKRWAMLREKVEKLDSPDLAVAEMERSLADEKSVASKGLVEEQKLFMVMFLLKKWATYCVSDVNPDDPASPERKEEGIHVLVKIFLLCTGIVASPHAGKATTEEAQKILKKIGLDLPDAAGIVSERPSSGKAEKVEKADKAEKKKDKEAKKAEKADKSEKDKKDKKSKGSSKSDKKDAKEEDKVLAEGDAGLSFKFSYPRGLPTSSALRSPHNLTTFQLLYCGAHMDKSMGESLPDTRVDFKPDAWQRKTLDAIDREDSVFVVAPTSAGKTFIAYYAIEKVLRESDSGVIVYVAPTKALVNQIAAEISARFSKSYQYAGVSVWAVHTRDYKIHEPTRCQILVTVPHILQILMLQPDVASLWAPRLKCIIFDEIHTVAKMSEGVVWEQNLMLCPCPIIALSATVGNPEEFAQWLQDLSAAKGHRLEMIRHAHRFSDLRKFVYAPTKFQQFKGLDDRTVRNTTSIVHLHPISALASGSTTIPDDMHLESHECLMLYEAMHFERTDQAKLDDSLDPEAYFGKMSVIKKADIIAYQAELKAVLLQWMALPDARTSGPFARVLKRLSKEVDSALAKTTELYAAKAQSAPIDLDYALENVMALCADLHRNGKLPAILFNYSHDHVEALAQRIFDELEGAETAYKETDVQWKRKVEAWEAWKLSEIRRKAAMEKTRNASARGEDDEPQDDGGEAGWQASFDPTAPLQQYTFTGKSNMSAYEIDKDINSLQWYGVPPKLCQALRRGVGVHHAGMNLRYRQTVERYFRAGFLRVVVATGTLALGINMPAATSVFTEDSLYLTALEYRQASGRAGRRGFDLMGNVLFFAMPLDKVYRLLSSRLPDLSGHFPLSITLVLRLHQLLKEDKSRKLGENMFKSVFALNTISLGCQANKSEVLYQLRFAIEYLRRAGMLTEDGFPVHLANLAQYMYYSEPMNFNFAYLLNSGVLNEVVCKANDPEVALLHCLSHLFCRRRIPAITREIKHDLVERSLSKVFLEPLPQRVADVLKSHDELVLNVTDSFVKQYVQTLEPETVAELPLSGKSFAKSGAAGSGFAQKLAATALNYQSRSPFVALSGHDDTFNSVDELVRTCRPGVTLQSMVAPLVSNLLDEDVVLDAYVVDFYNHGLFSILEEVNGIEKGFVWPMLNEFRVVLNNFRNVLEVLIKAYKKAELRKLDQEQEEEEEEDDGKVDDDDEDEKEGEDDDKGNLEQTRRWAPPLTVEAHLRDRRIWELYQILCRVQKTFDEKMDAQAA</sequence>
<dbReference type="InterPro" id="IPR011545">
    <property type="entry name" value="DEAD/DEAH_box_helicase_dom"/>
</dbReference>
<evidence type="ECO:0000256" key="4">
    <source>
        <dbReference type="ARBA" id="ARBA00022840"/>
    </source>
</evidence>